<proteinExistence type="predicted"/>
<accession>A0A518GHR2</accession>
<evidence type="ECO:0000313" key="1">
    <source>
        <dbReference type="EMBL" id="QDV28127.1"/>
    </source>
</evidence>
<gene>
    <name evidence="1" type="ORF">Q31a_65220</name>
</gene>
<organism evidence="1 2">
    <name type="scientific">Aureliella helgolandensis</name>
    <dbReference type="NCBI Taxonomy" id="2527968"/>
    <lineage>
        <taxon>Bacteria</taxon>
        <taxon>Pseudomonadati</taxon>
        <taxon>Planctomycetota</taxon>
        <taxon>Planctomycetia</taxon>
        <taxon>Pirellulales</taxon>
        <taxon>Pirellulaceae</taxon>
        <taxon>Aureliella</taxon>
    </lineage>
</organism>
<dbReference type="EMBL" id="CP036298">
    <property type="protein sequence ID" value="QDV28127.1"/>
    <property type="molecule type" value="Genomic_DNA"/>
</dbReference>
<reference evidence="1 2" key="1">
    <citation type="submission" date="2019-02" db="EMBL/GenBank/DDBJ databases">
        <title>Deep-cultivation of Planctomycetes and their phenomic and genomic characterization uncovers novel biology.</title>
        <authorList>
            <person name="Wiegand S."/>
            <person name="Jogler M."/>
            <person name="Boedeker C."/>
            <person name="Pinto D."/>
            <person name="Vollmers J."/>
            <person name="Rivas-Marin E."/>
            <person name="Kohn T."/>
            <person name="Peeters S.H."/>
            <person name="Heuer A."/>
            <person name="Rast P."/>
            <person name="Oberbeckmann S."/>
            <person name="Bunk B."/>
            <person name="Jeske O."/>
            <person name="Meyerdierks A."/>
            <person name="Storesund J.E."/>
            <person name="Kallscheuer N."/>
            <person name="Luecker S."/>
            <person name="Lage O.M."/>
            <person name="Pohl T."/>
            <person name="Merkel B.J."/>
            <person name="Hornburger P."/>
            <person name="Mueller R.-W."/>
            <person name="Bruemmer F."/>
            <person name="Labrenz M."/>
            <person name="Spormann A.M."/>
            <person name="Op den Camp H."/>
            <person name="Overmann J."/>
            <person name="Amann R."/>
            <person name="Jetten M.S.M."/>
            <person name="Mascher T."/>
            <person name="Medema M.H."/>
            <person name="Devos D.P."/>
            <person name="Kaster A.-K."/>
            <person name="Ovreas L."/>
            <person name="Rohde M."/>
            <person name="Galperin M.Y."/>
            <person name="Jogler C."/>
        </authorList>
    </citation>
    <scope>NUCLEOTIDE SEQUENCE [LARGE SCALE GENOMIC DNA]</scope>
    <source>
        <strain evidence="1 2">Q31a</strain>
    </source>
</reference>
<sequence>MLKNATRKSPRRFSFRAGFKQCGLGIDVGWYSTKVVWCRSQGRRFSEVACVSLPTQAGSTGTYNHGLTDSNDGLLGTEPRPAEAARRMPANTSNSVADGLLSTNEQFDFSRWSSHQFKSLASRIASAVGDRSVTRAEVRIAMSMVACDFRNVHVQPGEPISLASIQQNIQEALGDPRPRTIAILATEGPRPKIRALSLPQELSNGLAESLDHCSMTPLSIEGTPWGVAEAMLQLQDSTSAINIAIDWSYGDPTLVCLVDNQIDYIRKLTSGGVSALAAQAVQDLGLTPGEAVRWLNLCSQKDSVTPERIGAQRQTQDWVKSNCLNMAKEVNSTIDFMRWRHPGKSLGDICLLGGGAHLSIATDHFQGMLAHPSRVWSRSVGNHQLSAEYAIAYAMAVKGMHHAPVQ</sequence>
<name>A0A518GHR2_9BACT</name>
<dbReference type="Gene3D" id="3.30.420.40">
    <property type="match status" value="2"/>
</dbReference>
<dbReference type="KEGG" id="ahel:Q31a_65220"/>
<keyword evidence="2" id="KW-1185">Reference proteome</keyword>
<dbReference type="Proteomes" id="UP000318017">
    <property type="component" value="Chromosome"/>
</dbReference>
<evidence type="ECO:0000313" key="2">
    <source>
        <dbReference type="Proteomes" id="UP000318017"/>
    </source>
</evidence>
<dbReference type="AlphaFoldDB" id="A0A518GHR2"/>
<protein>
    <recommendedName>
        <fullName evidence="3">Competence protein A</fullName>
    </recommendedName>
</protein>
<evidence type="ECO:0008006" key="3">
    <source>
        <dbReference type="Google" id="ProtNLM"/>
    </source>
</evidence>
<dbReference type="RefSeq" id="WP_145086597.1">
    <property type="nucleotide sequence ID" value="NZ_CP036298.1"/>
</dbReference>
<dbReference type="OrthoDB" id="9773403at2"/>